<dbReference type="Gene3D" id="3.20.20.70">
    <property type="entry name" value="Aldolase class I"/>
    <property type="match status" value="1"/>
</dbReference>
<accession>A0A5M8FHA7</accession>
<name>A0A5M8FHA7_9GAMM</name>
<dbReference type="EMBL" id="VWXX01000024">
    <property type="protein sequence ID" value="KAA6184089.1"/>
    <property type="molecule type" value="Genomic_DNA"/>
</dbReference>
<feature type="binding site" evidence="9">
    <location>
        <position position="118"/>
    </location>
    <ligand>
        <name>4-amino-2-methyl-5-(diphosphooxymethyl)pyrimidine</name>
        <dbReference type="ChEBI" id="CHEBI:57841"/>
    </ligand>
</feature>
<protein>
    <recommendedName>
        <fullName evidence="9">Thiamine-phosphate synthase</fullName>
        <shortName evidence="9">TP synthase</shortName>
        <shortName evidence="9">TPS</shortName>
        <ecNumber evidence="9">2.5.1.3</ecNumber>
    </recommendedName>
    <alternativeName>
        <fullName evidence="9">Thiamine-phosphate pyrophosphorylase</fullName>
        <shortName evidence="9">TMP pyrophosphorylase</shortName>
        <shortName evidence="9">TMP-PPase</shortName>
    </alternativeName>
</protein>
<reference evidence="13 14" key="1">
    <citation type="submission" date="2019-09" db="EMBL/GenBank/DDBJ databases">
        <title>Whole-genome sequence of the purple sulfur bacterium Thiohalocapsa marina DSM 19078.</title>
        <authorList>
            <person name="Kyndt J.A."/>
            <person name="Meyer T.E."/>
        </authorList>
    </citation>
    <scope>NUCLEOTIDE SEQUENCE [LARGE SCALE GENOMIC DNA]</scope>
    <source>
        <strain evidence="13 14">DSM 19078</strain>
    </source>
</reference>
<keyword evidence="5 9" id="KW-0784">Thiamine biosynthesis</keyword>
<dbReference type="GO" id="GO:0009228">
    <property type="term" value="P:thiamine biosynthetic process"/>
    <property type="evidence" value="ECO:0007669"/>
    <property type="project" value="UniProtKB-KW"/>
</dbReference>
<feature type="binding site" evidence="9">
    <location>
        <position position="99"/>
    </location>
    <ligand>
        <name>Mg(2+)</name>
        <dbReference type="ChEBI" id="CHEBI:18420"/>
    </ligand>
</feature>
<feature type="binding site" evidence="9">
    <location>
        <begin position="47"/>
        <end position="51"/>
    </location>
    <ligand>
        <name>4-amino-2-methyl-5-(diphosphooxymethyl)pyrimidine</name>
        <dbReference type="ChEBI" id="CHEBI:57841"/>
    </ligand>
</feature>
<dbReference type="EC" id="2.5.1.3" evidence="9"/>
<comment type="catalytic activity">
    <reaction evidence="8 9 10">
        <text>2-[(2R,5Z)-2-carboxy-4-methylthiazol-5(2H)-ylidene]ethyl phosphate + 4-amino-2-methyl-5-(diphosphooxymethyl)pyrimidine + 2 H(+) = thiamine phosphate + CO2 + diphosphate</text>
        <dbReference type="Rhea" id="RHEA:47844"/>
        <dbReference type="ChEBI" id="CHEBI:15378"/>
        <dbReference type="ChEBI" id="CHEBI:16526"/>
        <dbReference type="ChEBI" id="CHEBI:33019"/>
        <dbReference type="ChEBI" id="CHEBI:37575"/>
        <dbReference type="ChEBI" id="CHEBI:57841"/>
        <dbReference type="ChEBI" id="CHEBI:62899"/>
        <dbReference type="EC" id="2.5.1.3"/>
    </reaction>
</comment>
<evidence type="ECO:0000256" key="7">
    <source>
        <dbReference type="ARBA" id="ARBA00047851"/>
    </source>
</evidence>
<evidence type="ECO:0000256" key="9">
    <source>
        <dbReference type="HAMAP-Rule" id="MF_00097"/>
    </source>
</evidence>
<feature type="binding site" evidence="9">
    <location>
        <position position="80"/>
    </location>
    <ligand>
        <name>Mg(2+)</name>
        <dbReference type="ChEBI" id="CHEBI:18420"/>
    </ligand>
</feature>
<dbReference type="Proteomes" id="UP000322981">
    <property type="component" value="Unassembled WGS sequence"/>
</dbReference>
<feature type="binding site" evidence="9">
    <location>
        <begin position="195"/>
        <end position="196"/>
    </location>
    <ligand>
        <name>2-[(2R,5Z)-2-carboxy-4-methylthiazol-5(2H)-ylidene]ethyl phosphate</name>
        <dbReference type="ChEBI" id="CHEBI:62899"/>
    </ligand>
</feature>
<dbReference type="OrthoDB" id="9789949at2"/>
<dbReference type="InterPro" id="IPR034291">
    <property type="entry name" value="TMP_synthase"/>
</dbReference>
<evidence type="ECO:0000256" key="3">
    <source>
        <dbReference type="ARBA" id="ARBA00022723"/>
    </source>
</evidence>
<comment type="function">
    <text evidence="9">Condenses 4-methyl-5-(beta-hydroxyethyl)thiazole monophosphate (THZ-P) and 2-methyl-4-amino-5-hydroxymethyl pyrimidine pyrophosphate (HMP-PP) to form thiamine monophosphate (TMP).</text>
</comment>
<keyword evidence="3 9" id="KW-0479">Metal-binding</keyword>
<dbReference type="SUPFAM" id="SSF51391">
    <property type="entry name" value="Thiamin phosphate synthase"/>
    <property type="match status" value="1"/>
</dbReference>
<evidence type="ECO:0000256" key="8">
    <source>
        <dbReference type="ARBA" id="ARBA00047883"/>
    </source>
</evidence>
<comment type="similarity">
    <text evidence="9 10">Belongs to the thiamine-phosphate synthase family.</text>
</comment>
<evidence type="ECO:0000313" key="14">
    <source>
        <dbReference type="Proteomes" id="UP000322981"/>
    </source>
</evidence>
<evidence type="ECO:0000256" key="6">
    <source>
        <dbReference type="ARBA" id="ARBA00047334"/>
    </source>
</evidence>
<comment type="caution">
    <text evidence="13">The sequence shown here is derived from an EMBL/GenBank/DDBJ whole genome shotgun (WGS) entry which is preliminary data.</text>
</comment>
<evidence type="ECO:0000256" key="1">
    <source>
        <dbReference type="ARBA" id="ARBA00005165"/>
    </source>
</evidence>
<evidence type="ECO:0000256" key="5">
    <source>
        <dbReference type="ARBA" id="ARBA00022977"/>
    </source>
</evidence>
<evidence type="ECO:0000256" key="10">
    <source>
        <dbReference type="RuleBase" id="RU003826"/>
    </source>
</evidence>
<dbReference type="GO" id="GO:0000287">
    <property type="term" value="F:magnesium ion binding"/>
    <property type="evidence" value="ECO:0007669"/>
    <property type="project" value="UniProtKB-UniRule"/>
</dbReference>
<feature type="binding site" evidence="9">
    <location>
        <begin position="144"/>
        <end position="146"/>
    </location>
    <ligand>
        <name>2-[(2R,5Z)-2-carboxy-4-methylthiazol-5(2H)-ylidene]ethyl phosphate</name>
        <dbReference type="ChEBI" id="CHEBI:62899"/>
    </ligand>
</feature>
<evidence type="ECO:0000256" key="4">
    <source>
        <dbReference type="ARBA" id="ARBA00022842"/>
    </source>
</evidence>
<evidence type="ECO:0000256" key="2">
    <source>
        <dbReference type="ARBA" id="ARBA00022679"/>
    </source>
</evidence>
<dbReference type="InterPro" id="IPR022998">
    <property type="entry name" value="ThiamineP_synth_TenI"/>
</dbReference>
<keyword evidence="4 9" id="KW-0460">Magnesium</keyword>
<feature type="binding site" evidence="9">
    <location>
        <position position="175"/>
    </location>
    <ligand>
        <name>2-[(2R,5Z)-2-carboxy-4-methylthiazol-5(2H)-ylidene]ethyl phosphate</name>
        <dbReference type="ChEBI" id="CHEBI:62899"/>
    </ligand>
</feature>
<proteinExistence type="inferred from homology"/>
<gene>
    <name evidence="9 13" type="primary">thiE</name>
    <name evidence="13" type="ORF">F2Q65_13530</name>
</gene>
<organism evidence="13 14">
    <name type="scientific">Thiohalocapsa marina</name>
    <dbReference type="NCBI Taxonomy" id="424902"/>
    <lineage>
        <taxon>Bacteria</taxon>
        <taxon>Pseudomonadati</taxon>
        <taxon>Pseudomonadota</taxon>
        <taxon>Gammaproteobacteria</taxon>
        <taxon>Chromatiales</taxon>
        <taxon>Chromatiaceae</taxon>
        <taxon>Thiohalocapsa</taxon>
    </lineage>
</organism>
<dbReference type="GO" id="GO:0004789">
    <property type="term" value="F:thiamine-phosphate diphosphorylase activity"/>
    <property type="evidence" value="ECO:0007669"/>
    <property type="project" value="UniProtKB-UniRule"/>
</dbReference>
<dbReference type="InterPro" id="IPR013785">
    <property type="entry name" value="Aldolase_TIM"/>
</dbReference>
<comment type="catalytic activity">
    <reaction evidence="7 9 10">
        <text>2-(2-carboxy-4-methylthiazol-5-yl)ethyl phosphate + 4-amino-2-methyl-5-(diphosphooxymethyl)pyrimidine + 2 H(+) = thiamine phosphate + CO2 + diphosphate</text>
        <dbReference type="Rhea" id="RHEA:47848"/>
        <dbReference type="ChEBI" id="CHEBI:15378"/>
        <dbReference type="ChEBI" id="CHEBI:16526"/>
        <dbReference type="ChEBI" id="CHEBI:33019"/>
        <dbReference type="ChEBI" id="CHEBI:37575"/>
        <dbReference type="ChEBI" id="CHEBI:57841"/>
        <dbReference type="ChEBI" id="CHEBI:62890"/>
        <dbReference type="EC" id="2.5.1.3"/>
    </reaction>
</comment>
<keyword evidence="2 9" id="KW-0808">Transferase</keyword>
<evidence type="ECO:0000256" key="11">
    <source>
        <dbReference type="RuleBase" id="RU004253"/>
    </source>
</evidence>
<dbReference type="NCBIfam" id="TIGR00693">
    <property type="entry name" value="thiE"/>
    <property type="match status" value="1"/>
</dbReference>
<dbReference type="HAMAP" id="MF_00097">
    <property type="entry name" value="TMP_synthase"/>
    <property type="match status" value="1"/>
</dbReference>
<dbReference type="AlphaFoldDB" id="A0A5M8FHA7"/>
<feature type="domain" description="Thiamine phosphate synthase/TenI" evidence="12">
    <location>
        <begin position="17"/>
        <end position="198"/>
    </location>
</feature>
<feature type="binding site" evidence="9">
    <location>
        <position position="79"/>
    </location>
    <ligand>
        <name>4-amino-2-methyl-5-(diphosphooxymethyl)pyrimidine</name>
        <dbReference type="ChEBI" id="CHEBI:57841"/>
    </ligand>
</feature>
<comment type="catalytic activity">
    <reaction evidence="6 9 10">
        <text>4-methyl-5-(2-phosphooxyethyl)-thiazole + 4-amino-2-methyl-5-(diphosphooxymethyl)pyrimidine + H(+) = thiamine phosphate + diphosphate</text>
        <dbReference type="Rhea" id="RHEA:22328"/>
        <dbReference type="ChEBI" id="CHEBI:15378"/>
        <dbReference type="ChEBI" id="CHEBI:33019"/>
        <dbReference type="ChEBI" id="CHEBI:37575"/>
        <dbReference type="ChEBI" id="CHEBI:57841"/>
        <dbReference type="ChEBI" id="CHEBI:58296"/>
        <dbReference type="EC" id="2.5.1.3"/>
    </reaction>
</comment>
<dbReference type="InterPro" id="IPR036206">
    <property type="entry name" value="ThiamineP_synth_sf"/>
</dbReference>
<dbReference type="GO" id="GO:0005737">
    <property type="term" value="C:cytoplasm"/>
    <property type="evidence" value="ECO:0007669"/>
    <property type="project" value="TreeGrafter"/>
</dbReference>
<keyword evidence="14" id="KW-1185">Reference proteome</keyword>
<evidence type="ECO:0000313" key="13">
    <source>
        <dbReference type="EMBL" id="KAA6184089.1"/>
    </source>
</evidence>
<dbReference type="CDD" id="cd00564">
    <property type="entry name" value="TMP_TenI"/>
    <property type="match status" value="1"/>
</dbReference>
<dbReference type="GO" id="GO:0009229">
    <property type="term" value="P:thiamine diphosphate biosynthetic process"/>
    <property type="evidence" value="ECO:0007669"/>
    <property type="project" value="UniProtKB-UniRule"/>
</dbReference>
<dbReference type="PANTHER" id="PTHR20857">
    <property type="entry name" value="THIAMINE-PHOSPHATE PYROPHOSPHORYLASE"/>
    <property type="match status" value="1"/>
</dbReference>
<dbReference type="Pfam" id="PF02581">
    <property type="entry name" value="TMP-TENI"/>
    <property type="match status" value="1"/>
</dbReference>
<sequence length="232" mass="23566">MSPPNEAAVKPTLDLSVYLVTDPVLCAARGVIDTAVAAVRGGVRVVQLRDKQASDVELIRQGRALKQALTGSGALLIINDRLEVAAAVGADGLHIGQDDGDAQAARERLGDQAIIGRSIQTPEHAAAVERDSVDYVGIGPVFATGTKPDHSRPLGFDGLARMCALSPVPVVAIGGLGMPHCQSVFQAGAQGLAVVSAICGAPDPEAAARALVEAARSAGSAGRPAPPFSMAD</sequence>
<comment type="cofactor">
    <cofactor evidence="9">
        <name>Mg(2+)</name>
        <dbReference type="ChEBI" id="CHEBI:18420"/>
    </cofactor>
    <text evidence="9">Binds 1 Mg(2+) ion per subunit.</text>
</comment>
<dbReference type="PANTHER" id="PTHR20857:SF15">
    <property type="entry name" value="THIAMINE-PHOSPHATE SYNTHASE"/>
    <property type="match status" value="1"/>
</dbReference>
<dbReference type="UniPathway" id="UPA00060">
    <property type="reaction ID" value="UER00141"/>
</dbReference>
<comment type="pathway">
    <text evidence="1 9 11">Cofactor biosynthesis; thiamine diphosphate biosynthesis; thiamine phosphate from 4-amino-2-methyl-5-diphosphomethylpyrimidine and 4-methyl-5-(2-phosphoethyl)-thiazole: step 1/1.</text>
</comment>
<evidence type="ECO:0000259" key="12">
    <source>
        <dbReference type="Pfam" id="PF02581"/>
    </source>
</evidence>
<feature type="binding site" evidence="9">
    <location>
        <position position="147"/>
    </location>
    <ligand>
        <name>4-amino-2-methyl-5-(diphosphooxymethyl)pyrimidine</name>
        <dbReference type="ChEBI" id="CHEBI:57841"/>
    </ligand>
</feature>